<evidence type="ECO:0000313" key="2">
    <source>
        <dbReference type="EMBL" id="KAL0636867.1"/>
    </source>
</evidence>
<sequence length="505" mass="57881">MTFPTSPAKRPRIESPDPLSVKFRSNHSWTLYGYKWPTVFAQPKYLSYPLFIKINIENEDNERYDASCSYFPAYSVQAITRAASDIFIDQLLEILTDWSNSVTGFKEACEALPFGKSFIAINNTEVSFRPQRSFEDQLCTLTTLRGLWGFKYSVSSKPLRPEAVNQMPPAIPLSSLRIHLYLHDTVVLVTIPGSKDPKALYIFKTNDRAERLYQEIHTLLILPPHPNVLQRPSFLVTKATVGSAAQRHDTAFNQRVVVVGFLAPYHSGGQLSRVISAAAETGSEALATENQAKWARQLTSALLHVFKYENGTDKSRCGLYTNLKPDNIVLTSPEDGSNVVLIDFEKKINWRGYTPPEIPKISSDREFPIYRRPKSNKPYDGPKTCHQQSFWTYAENDEREAAMVYMLGCCLWCILECQKCIHDLGNHWWANDRFYWRNAMNSVPPQVRDIVERCISRDNKARPRPTLKEVLEVLEVRWEEKKVLEALELEWKVSGRNSSTRHPVK</sequence>
<dbReference type="InterPro" id="IPR011009">
    <property type="entry name" value="Kinase-like_dom_sf"/>
</dbReference>
<gene>
    <name evidence="2" type="ORF">Q9L58_004088</name>
</gene>
<proteinExistence type="predicted"/>
<reference evidence="2 3" key="1">
    <citation type="submission" date="2024-02" db="EMBL/GenBank/DDBJ databases">
        <title>Discinaceae phylogenomics.</title>
        <authorList>
            <person name="Dirks A.C."/>
            <person name="James T.Y."/>
        </authorList>
    </citation>
    <scope>NUCLEOTIDE SEQUENCE [LARGE SCALE GENOMIC DNA]</scope>
    <source>
        <strain evidence="2 3">ACD0624</strain>
    </source>
</reference>
<feature type="domain" description="Protein kinase" evidence="1">
    <location>
        <begin position="103"/>
        <end position="484"/>
    </location>
</feature>
<dbReference type="Proteomes" id="UP001447188">
    <property type="component" value="Unassembled WGS sequence"/>
</dbReference>
<protein>
    <recommendedName>
        <fullName evidence="1">Protein kinase domain-containing protein</fullName>
    </recommendedName>
</protein>
<dbReference type="EMBL" id="JBBBZM010000042">
    <property type="protein sequence ID" value="KAL0636867.1"/>
    <property type="molecule type" value="Genomic_DNA"/>
</dbReference>
<evidence type="ECO:0000313" key="3">
    <source>
        <dbReference type="Proteomes" id="UP001447188"/>
    </source>
</evidence>
<evidence type="ECO:0000259" key="1">
    <source>
        <dbReference type="PROSITE" id="PS50011"/>
    </source>
</evidence>
<comment type="caution">
    <text evidence="2">The sequence shown here is derived from an EMBL/GenBank/DDBJ whole genome shotgun (WGS) entry which is preliminary data.</text>
</comment>
<organism evidence="2 3">
    <name type="scientific">Discina gigas</name>
    <dbReference type="NCBI Taxonomy" id="1032678"/>
    <lineage>
        <taxon>Eukaryota</taxon>
        <taxon>Fungi</taxon>
        <taxon>Dikarya</taxon>
        <taxon>Ascomycota</taxon>
        <taxon>Pezizomycotina</taxon>
        <taxon>Pezizomycetes</taxon>
        <taxon>Pezizales</taxon>
        <taxon>Discinaceae</taxon>
        <taxon>Discina</taxon>
    </lineage>
</organism>
<keyword evidence="3" id="KW-1185">Reference proteome</keyword>
<dbReference type="InterPro" id="IPR000719">
    <property type="entry name" value="Prot_kinase_dom"/>
</dbReference>
<dbReference type="Gene3D" id="1.10.510.10">
    <property type="entry name" value="Transferase(Phosphotransferase) domain 1"/>
    <property type="match status" value="1"/>
</dbReference>
<accession>A0ABR3GM71</accession>
<dbReference type="SUPFAM" id="SSF56112">
    <property type="entry name" value="Protein kinase-like (PK-like)"/>
    <property type="match status" value="1"/>
</dbReference>
<name>A0ABR3GM71_9PEZI</name>
<dbReference type="PROSITE" id="PS50011">
    <property type="entry name" value="PROTEIN_KINASE_DOM"/>
    <property type="match status" value="1"/>
</dbReference>